<sequence>MKYIIYFLLLPIVAFSQVQNTYLPVEKLMRSIPEKQNKSVQDIAKYIQANFKSEELQIKAAYFYVATNISYDIAHNFSTELLSSDEDFVTKALTSKKGVCIHYAKLFKAIADDLKYPCEIITGYTKQNNQIAKLSHAWCAIKFKDNNWYIFDPTWDSGYVNNGKFTRNLGAKYYKQLPAASLRTHMPFDYLWQFSKEPISNQEFYNGKTFEGKPKMNFNYQKEIDKYLKLSLIDQAFETSERIEKNGILNNLILEEYTFKKNVFSVTQQNTNIKKLNEIVEEYNVAIILLNDFIIYRNKEFTPSYSDGVLLEMIKTPQEQLEKVKKEIFVLGTVGKENAANFISLKASIVDAEKQAQEQAIFVKEYVSKSKKDRKKMFRKSTWFGIPVK</sequence>
<organism evidence="2 3">
    <name type="scientific">Flavobacterium ardleyense</name>
    <dbReference type="NCBI Taxonomy" id="2038737"/>
    <lineage>
        <taxon>Bacteria</taxon>
        <taxon>Pseudomonadati</taxon>
        <taxon>Bacteroidota</taxon>
        <taxon>Flavobacteriia</taxon>
        <taxon>Flavobacteriales</taxon>
        <taxon>Flavobacteriaceae</taxon>
        <taxon>Flavobacterium</taxon>
    </lineage>
</organism>
<evidence type="ECO:0000313" key="2">
    <source>
        <dbReference type="EMBL" id="MFD2908919.1"/>
    </source>
</evidence>
<dbReference type="SUPFAM" id="SSF54001">
    <property type="entry name" value="Cysteine proteinases"/>
    <property type="match status" value="1"/>
</dbReference>
<dbReference type="Proteomes" id="UP001597549">
    <property type="component" value="Unassembled WGS sequence"/>
</dbReference>
<dbReference type="PANTHER" id="PTHR46333:SF2">
    <property type="entry name" value="CYTOKINESIS PROTEIN 3"/>
    <property type="match status" value="1"/>
</dbReference>
<dbReference type="Pfam" id="PF01841">
    <property type="entry name" value="Transglut_core"/>
    <property type="match status" value="1"/>
</dbReference>
<comment type="caution">
    <text evidence="2">The sequence shown here is derived from an EMBL/GenBank/DDBJ whole genome shotgun (WGS) entry which is preliminary data.</text>
</comment>
<evidence type="ECO:0000259" key="1">
    <source>
        <dbReference type="SMART" id="SM00460"/>
    </source>
</evidence>
<proteinExistence type="predicted"/>
<evidence type="ECO:0000313" key="3">
    <source>
        <dbReference type="Proteomes" id="UP001597549"/>
    </source>
</evidence>
<dbReference type="Gene3D" id="3.10.620.30">
    <property type="match status" value="1"/>
</dbReference>
<dbReference type="InterPro" id="IPR052557">
    <property type="entry name" value="CAP/Cytokinesis_protein"/>
</dbReference>
<feature type="domain" description="Transglutaminase-like" evidence="1">
    <location>
        <begin position="92"/>
        <end position="155"/>
    </location>
</feature>
<name>A0ABW5Z7Y8_9FLAO</name>
<protein>
    <submittedName>
        <fullName evidence="2">Transglutaminase domain-containing protein</fullName>
    </submittedName>
</protein>
<reference evidence="3" key="1">
    <citation type="journal article" date="2019" name="Int. J. Syst. Evol. Microbiol.">
        <title>The Global Catalogue of Microorganisms (GCM) 10K type strain sequencing project: providing services to taxonomists for standard genome sequencing and annotation.</title>
        <authorList>
            <consortium name="The Broad Institute Genomics Platform"/>
            <consortium name="The Broad Institute Genome Sequencing Center for Infectious Disease"/>
            <person name="Wu L."/>
            <person name="Ma J."/>
        </authorList>
    </citation>
    <scope>NUCLEOTIDE SEQUENCE [LARGE SCALE GENOMIC DNA]</scope>
    <source>
        <strain evidence="3">KCTC 52644</strain>
    </source>
</reference>
<dbReference type="SMART" id="SM00460">
    <property type="entry name" value="TGc"/>
    <property type="match status" value="1"/>
</dbReference>
<dbReference type="EMBL" id="JBHUOL010000012">
    <property type="protein sequence ID" value="MFD2908919.1"/>
    <property type="molecule type" value="Genomic_DNA"/>
</dbReference>
<accession>A0ABW5Z7Y8</accession>
<dbReference type="PANTHER" id="PTHR46333">
    <property type="entry name" value="CYTOKINESIS PROTEIN 3"/>
    <property type="match status" value="1"/>
</dbReference>
<dbReference type="InterPro" id="IPR002931">
    <property type="entry name" value="Transglutaminase-like"/>
</dbReference>
<keyword evidence="3" id="KW-1185">Reference proteome</keyword>
<dbReference type="InterPro" id="IPR038765">
    <property type="entry name" value="Papain-like_cys_pep_sf"/>
</dbReference>
<dbReference type="RefSeq" id="WP_379806887.1">
    <property type="nucleotide sequence ID" value="NZ_JBHUOL010000012.1"/>
</dbReference>
<gene>
    <name evidence="2" type="ORF">ACFSX9_09235</name>
</gene>